<dbReference type="PROSITE" id="PS50217">
    <property type="entry name" value="BZIP"/>
    <property type="match status" value="1"/>
</dbReference>
<dbReference type="WBParaSite" id="maker-uti_cns_0006869-snap-gene-0.5-mRNA-1">
    <property type="protein sequence ID" value="maker-uti_cns_0006869-snap-gene-0.5-mRNA-1"/>
    <property type="gene ID" value="maker-uti_cns_0006869-snap-gene-0.5"/>
</dbReference>
<evidence type="ECO:0000259" key="2">
    <source>
        <dbReference type="PROSITE" id="PS50217"/>
    </source>
</evidence>
<dbReference type="Gene3D" id="1.20.5.170">
    <property type="match status" value="1"/>
</dbReference>
<dbReference type="Proteomes" id="UP000095280">
    <property type="component" value="Unplaced"/>
</dbReference>
<dbReference type="InterPro" id="IPR046347">
    <property type="entry name" value="bZIP_sf"/>
</dbReference>
<dbReference type="Pfam" id="PF07716">
    <property type="entry name" value="bZIP_2"/>
    <property type="match status" value="1"/>
</dbReference>
<name>A0A1I8HLF5_9PLAT</name>
<proteinExistence type="predicted"/>
<reference evidence="4" key="1">
    <citation type="submission" date="2016-11" db="UniProtKB">
        <authorList>
            <consortium name="WormBaseParasite"/>
        </authorList>
    </citation>
    <scope>IDENTIFICATION</scope>
</reference>
<sequence length="195" mass="21971">KLASGSGSGGSGQAGPSQRPSEAPEEGRLLSWLVREELSCQIQLKLLRQGRSLSASAVEDTERNVESPLSEETLQMQERRRAGNRLAARRCRAKRRLEFSQLTEQIRHSELELLRLRRCLDSARQEFAELLGDFPSPSCLLSFLTRRLEQADPLDPWLSRLLLNVRQILETASSTSFATDCRHLNQDSKSQLDPS</sequence>
<protein>
    <submittedName>
        <fullName evidence="4">BZIP domain-containing protein</fullName>
    </submittedName>
</protein>
<dbReference type="AlphaFoldDB" id="A0A1I8HLF5"/>
<dbReference type="GO" id="GO:0003700">
    <property type="term" value="F:DNA-binding transcription factor activity"/>
    <property type="evidence" value="ECO:0007669"/>
    <property type="project" value="InterPro"/>
</dbReference>
<dbReference type="SMART" id="SM00338">
    <property type="entry name" value="BRLZ"/>
    <property type="match status" value="1"/>
</dbReference>
<dbReference type="InterPro" id="IPR004827">
    <property type="entry name" value="bZIP"/>
</dbReference>
<feature type="compositionally biased region" description="Gly residues" evidence="1">
    <location>
        <begin position="1"/>
        <end position="13"/>
    </location>
</feature>
<accession>A0A1I8HLF5</accession>
<organism evidence="3 4">
    <name type="scientific">Macrostomum lignano</name>
    <dbReference type="NCBI Taxonomy" id="282301"/>
    <lineage>
        <taxon>Eukaryota</taxon>
        <taxon>Metazoa</taxon>
        <taxon>Spiralia</taxon>
        <taxon>Lophotrochozoa</taxon>
        <taxon>Platyhelminthes</taxon>
        <taxon>Rhabditophora</taxon>
        <taxon>Macrostomorpha</taxon>
        <taxon>Macrostomida</taxon>
        <taxon>Macrostomidae</taxon>
        <taxon>Macrostomum</taxon>
    </lineage>
</organism>
<feature type="domain" description="BZIP" evidence="2">
    <location>
        <begin position="74"/>
        <end position="130"/>
    </location>
</feature>
<evidence type="ECO:0000313" key="4">
    <source>
        <dbReference type="WBParaSite" id="maker-uti_cns_0006869-snap-gene-0.5-mRNA-1"/>
    </source>
</evidence>
<evidence type="ECO:0000256" key="1">
    <source>
        <dbReference type="SAM" id="MobiDB-lite"/>
    </source>
</evidence>
<evidence type="ECO:0000313" key="3">
    <source>
        <dbReference type="Proteomes" id="UP000095280"/>
    </source>
</evidence>
<keyword evidence="3" id="KW-1185">Reference proteome</keyword>
<feature type="region of interest" description="Disordered" evidence="1">
    <location>
        <begin position="1"/>
        <end position="26"/>
    </location>
</feature>
<dbReference type="SUPFAM" id="SSF57959">
    <property type="entry name" value="Leucine zipper domain"/>
    <property type="match status" value="1"/>
</dbReference>